<sequence length="330" mass="34810">MADKSLLSALNKASPPSRQFATSGDKLDQPTDFQHDGDAGAHGYGSATTNSSTAPNRGSATIANKLLGGAGALGTGSGKVTKKRARASRKPPTTVLEADSSNFRAMVQQLTGIPSVPFLSSSMHQRNGLEFLDLGRPPTATRSILGFAGPHHQALQGLPPLDPSALLPAFGSRAHSEATAAGFGSSSPYFKYMSAAVAASAAPHEHSRQQQAPPSMGDFLRTPLDELGLDQNASSPLLSSLDQQQQHEQQRVNLPRKLESSELSSMPSLWEGGGDSSSRELQATNCKTEDGGLEHGTDDTGDQEGSNSRMVHIVDSWLSHADQTTDHKQH</sequence>
<dbReference type="PANTHER" id="PTHR33179:SF83">
    <property type="entry name" value="VQ DOMAIN-CONTAINING PROTEIN"/>
    <property type="match status" value="1"/>
</dbReference>
<evidence type="ECO:0000313" key="4">
    <source>
        <dbReference type="Proteomes" id="UP000001514"/>
    </source>
</evidence>
<dbReference type="eggNOG" id="ENOG502QUSJ">
    <property type="taxonomic scope" value="Eukaryota"/>
</dbReference>
<feature type="compositionally biased region" description="Basic and acidic residues" evidence="1">
    <location>
        <begin position="25"/>
        <end position="39"/>
    </location>
</feature>
<dbReference type="KEGG" id="smo:SELMODRAFT_419311"/>
<proteinExistence type="predicted"/>
<dbReference type="Pfam" id="PF05678">
    <property type="entry name" value="VQ"/>
    <property type="match status" value="1"/>
</dbReference>
<dbReference type="InterPro" id="IPR008889">
    <property type="entry name" value="VQ"/>
</dbReference>
<feature type="compositionally biased region" description="Low complexity" evidence="1">
    <location>
        <begin position="239"/>
        <end position="253"/>
    </location>
</feature>
<name>D8S8I2_SELML</name>
<evidence type="ECO:0000259" key="2">
    <source>
        <dbReference type="Pfam" id="PF05678"/>
    </source>
</evidence>
<feature type="compositionally biased region" description="Basic residues" evidence="1">
    <location>
        <begin position="80"/>
        <end position="89"/>
    </location>
</feature>
<dbReference type="OrthoDB" id="780193at2759"/>
<keyword evidence="4" id="KW-1185">Reference proteome</keyword>
<dbReference type="PANTHER" id="PTHR33179">
    <property type="entry name" value="VQ MOTIF-CONTAINING PROTEIN"/>
    <property type="match status" value="1"/>
</dbReference>
<dbReference type="InterPro" id="IPR039609">
    <property type="entry name" value="VQ_15/22"/>
</dbReference>
<gene>
    <name evidence="3" type="ORF">SELMODRAFT_419311</name>
</gene>
<evidence type="ECO:0000313" key="3">
    <source>
        <dbReference type="EMBL" id="EFJ19048.1"/>
    </source>
</evidence>
<feature type="compositionally biased region" description="Basic and acidic residues" evidence="1">
    <location>
        <begin position="287"/>
        <end position="298"/>
    </location>
</feature>
<feature type="compositionally biased region" description="Polar residues" evidence="1">
    <location>
        <begin position="46"/>
        <end position="62"/>
    </location>
</feature>
<feature type="compositionally biased region" description="Low complexity" evidence="1">
    <location>
        <begin position="261"/>
        <end position="270"/>
    </location>
</feature>
<dbReference type="InParanoid" id="D8S8I2"/>
<accession>D8S8I2</accession>
<dbReference type="AlphaFoldDB" id="D8S8I2"/>
<dbReference type="Proteomes" id="UP000001514">
    <property type="component" value="Unassembled WGS sequence"/>
</dbReference>
<dbReference type="EMBL" id="GL377607">
    <property type="protein sequence ID" value="EFJ19048.1"/>
    <property type="molecule type" value="Genomic_DNA"/>
</dbReference>
<feature type="region of interest" description="Disordered" evidence="1">
    <location>
        <begin position="202"/>
        <end position="222"/>
    </location>
</feature>
<feature type="region of interest" description="Disordered" evidence="1">
    <location>
        <begin position="1"/>
        <end position="94"/>
    </location>
</feature>
<reference evidence="3 4" key="1">
    <citation type="journal article" date="2011" name="Science">
        <title>The Selaginella genome identifies genetic changes associated with the evolution of vascular plants.</title>
        <authorList>
            <person name="Banks J.A."/>
            <person name="Nishiyama T."/>
            <person name="Hasebe M."/>
            <person name="Bowman J.L."/>
            <person name="Gribskov M."/>
            <person name="dePamphilis C."/>
            <person name="Albert V.A."/>
            <person name="Aono N."/>
            <person name="Aoyama T."/>
            <person name="Ambrose B.A."/>
            <person name="Ashton N.W."/>
            <person name="Axtell M.J."/>
            <person name="Barker E."/>
            <person name="Barker M.S."/>
            <person name="Bennetzen J.L."/>
            <person name="Bonawitz N.D."/>
            <person name="Chapple C."/>
            <person name="Cheng C."/>
            <person name="Correa L.G."/>
            <person name="Dacre M."/>
            <person name="DeBarry J."/>
            <person name="Dreyer I."/>
            <person name="Elias M."/>
            <person name="Engstrom E.M."/>
            <person name="Estelle M."/>
            <person name="Feng L."/>
            <person name="Finet C."/>
            <person name="Floyd S.K."/>
            <person name="Frommer W.B."/>
            <person name="Fujita T."/>
            <person name="Gramzow L."/>
            <person name="Gutensohn M."/>
            <person name="Harholt J."/>
            <person name="Hattori M."/>
            <person name="Heyl A."/>
            <person name="Hirai T."/>
            <person name="Hiwatashi Y."/>
            <person name="Ishikawa M."/>
            <person name="Iwata M."/>
            <person name="Karol K.G."/>
            <person name="Koehler B."/>
            <person name="Kolukisaoglu U."/>
            <person name="Kubo M."/>
            <person name="Kurata T."/>
            <person name="Lalonde S."/>
            <person name="Li K."/>
            <person name="Li Y."/>
            <person name="Litt A."/>
            <person name="Lyons E."/>
            <person name="Manning G."/>
            <person name="Maruyama T."/>
            <person name="Michael T.P."/>
            <person name="Mikami K."/>
            <person name="Miyazaki S."/>
            <person name="Morinaga S."/>
            <person name="Murata T."/>
            <person name="Mueller-Roeber B."/>
            <person name="Nelson D.R."/>
            <person name="Obara M."/>
            <person name="Oguri Y."/>
            <person name="Olmstead R.G."/>
            <person name="Onodera N."/>
            <person name="Petersen B.L."/>
            <person name="Pils B."/>
            <person name="Prigge M."/>
            <person name="Rensing S.A."/>
            <person name="Riano-Pachon D.M."/>
            <person name="Roberts A.W."/>
            <person name="Sato Y."/>
            <person name="Scheller H.V."/>
            <person name="Schulz B."/>
            <person name="Schulz C."/>
            <person name="Shakirov E.V."/>
            <person name="Shibagaki N."/>
            <person name="Shinohara N."/>
            <person name="Shippen D.E."/>
            <person name="Soerensen I."/>
            <person name="Sotooka R."/>
            <person name="Sugimoto N."/>
            <person name="Sugita M."/>
            <person name="Sumikawa N."/>
            <person name="Tanurdzic M."/>
            <person name="Theissen G."/>
            <person name="Ulvskov P."/>
            <person name="Wakazuki S."/>
            <person name="Weng J.K."/>
            <person name="Willats W.W."/>
            <person name="Wipf D."/>
            <person name="Wolf P.G."/>
            <person name="Yang L."/>
            <person name="Zimmer A.D."/>
            <person name="Zhu Q."/>
            <person name="Mitros T."/>
            <person name="Hellsten U."/>
            <person name="Loque D."/>
            <person name="Otillar R."/>
            <person name="Salamov A."/>
            <person name="Schmutz J."/>
            <person name="Shapiro H."/>
            <person name="Lindquist E."/>
            <person name="Lucas S."/>
            <person name="Rokhsar D."/>
            <person name="Grigoriev I.V."/>
        </authorList>
    </citation>
    <scope>NUCLEOTIDE SEQUENCE [LARGE SCALE GENOMIC DNA]</scope>
</reference>
<feature type="domain" description="VQ" evidence="2">
    <location>
        <begin position="91"/>
        <end position="117"/>
    </location>
</feature>
<evidence type="ECO:0000256" key="1">
    <source>
        <dbReference type="SAM" id="MobiDB-lite"/>
    </source>
</evidence>
<feature type="compositionally biased region" description="Gly residues" evidence="1">
    <location>
        <begin position="68"/>
        <end position="77"/>
    </location>
</feature>
<organism evidence="4">
    <name type="scientific">Selaginella moellendorffii</name>
    <name type="common">Spikemoss</name>
    <dbReference type="NCBI Taxonomy" id="88036"/>
    <lineage>
        <taxon>Eukaryota</taxon>
        <taxon>Viridiplantae</taxon>
        <taxon>Streptophyta</taxon>
        <taxon>Embryophyta</taxon>
        <taxon>Tracheophyta</taxon>
        <taxon>Lycopodiopsida</taxon>
        <taxon>Selaginellales</taxon>
        <taxon>Selaginellaceae</taxon>
        <taxon>Selaginella</taxon>
    </lineage>
</organism>
<dbReference type="Gramene" id="EFJ19048">
    <property type="protein sequence ID" value="EFJ19048"/>
    <property type="gene ID" value="SELMODRAFT_419311"/>
</dbReference>
<dbReference type="HOGENOM" id="CLU_843075_0_0_1"/>
<protein>
    <recommendedName>
        <fullName evidence="2">VQ domain-containing protein</fullName>
    </recommendedName>
</protein>
<feature type="region of interest" description="Disordered" evidence="1">
    <location>
        <begin position="239"/>
        <end position="309"/>
    </location>
</feature>